<dbReference type="EMBL" id="JACAGB010000007">
    <property type="protein sequence ID" value="KAF6353534.1"/>
    <property type="molecule type" value="Genomic_DNA"/>
</dbReference>
<dbReference type="Proteomes" id="UP000558488">
    <property type="component" value="Unassembled WGS sequence"/>
</dbReference>
<feature type="transmembrane region" description="Helical" evidence="1">
    <location>
        <begin position="20"/>
        <end position="36"/>
    </location>
</feature>
<name>A0A7J7XVB3_PIPKU</name>
<feature type="transmembrane region" description="Helical" evidence="1">
    <location>
        <begin position="85"/>
        <end position="108"/>
    </location>
</feature>
<accession>A0A7J7XVB3</accession>
<protein>
    <submittedName>
        <fullName evidence="2">Uncharacterized protein</fullName>
    </submittedName>
</protein>
<keyword evidence="1" id="KW-0812">Transmembrane</keyword>
<evidence type="ECO:0000313" key="2">
    <source>
        <dbReference type="EMBL" id="KAF6353534.1"/>
    </source>
</evidence>
<gene>
    <name evidence="2" type="ORF">mPipKuh1_010481</name>
</gene>
<keyword evidence="1" id="KW-0472">Membrane</keyword>
<comment type="caution">
    <text evidence="2">The sequence shown here is derived from an EMBL/GenBank/DDBJ whole genome shotgun (WGS) entry which is preliminary data.</text>
</comment>
<evidence type="ECO:0000256" key="1">
    <source>
        <dbReference type="SAM" id="Phobius"/>
    </source>
</evidence>
<organism evidence="2 3">
    <name type="scientific">Pipistrellus kuhlii</name>
    <name type="common">Kuhl's pipistrelle</name>
    <dbReference type="NCBI Taxonomy" id="59472"/>
    <lineage>
        <taxon>Eukaryota</taxon>
        <taxon>Metazoa</taxon>
        <taxon>Chordata</taxon>
        <taxon>Craniata</taxon>
        <taxon>Vertebrata</taxon>
        <taxon>Euteleostomi</taxon>
        <taxon>Mammalia</taxon>
        <taxon>Eutheria</taxon>
        <taxon>Laurasiatheria</taxon>
        <taxon>Chiroptera</taxon>
        <taxon>Yangochiroptera</taxon>
        <taxon>Vespertilionidae</taxon>
        <taxon>Pipistrellus</taxon>
    </lineage>
</organism>
<keyword evidence="3" id="KW-1185">Reference proteome</keyword>
<evidence type="ECO:0000313" key="3">
    <source>
        <dbReference type="Proteomes" id="UP000558488"/>
    </source>
</evidence>
<dbReference type="AlphaFoldDB" id="A0A7J7XVB3"/>
<proteinExistence type="predicted"/>
<reference evidence="2 3" key="1">
    <citation type="journal article" date="2020" name="Nature">
        <title>Six reference-quality genomes reveal evolution of bat adaptations.</title>
        <authorList>
            <person name="Jebb D."/>
            <person name="Huang Z."/>
            <person name="Pippel M."/>
            <person name="Hughes G.M."/>
            <person name="Lavrichenko K."/>
            <person name="Devanna P."/>
            <person name="Winkler S."/>
            <person name="Jermiin L.S."/>
            <person name="Skirmuntt E.C."/>
            <person name="Katzourakis A."/>
            <person name="Burkitt-Gray L."/>
            <person name="Ray D.A."/>
            <person name="Sullivan K.A.M."/>
            <person name="Roscito J.G."/>
            <person name="Kirilenko B.M."/>
            <person name="Davalos L.M."/>
            <person name="Corthals A.P."/>
            <person name="Power M.L."/>
            <person name="Jones G."/>
            <person name="Ransome R.D."/>
            <person name="Dechmann D.K.N."/>
            <person name="Locatelli A.G."/>
            <person name="Puechmaille S.J."/>
            <person name="Fedrigo O."/>
            <person name="Jarvis E.D."/>
            <person name="Hiller M."/>
            <person name="Vernes S.C."/>
            <person name="Myers E.W."/>
            <person name="Teeling E.C."/>
        </authorList>
    </citation>
    <scope>NUCLEOTIDE SEQUENCE [LARGE SCALE GENOMIC DNA]</scope>
    <source>
        <strain evidence="2">MPipKuh1</strain>
        <tissue evidence="2">Flight muscle</tissue>
    </source>
</reference>
<sequence length="126" mass="14521">MRPYLKAWPGSSTDNSVWDIVYGLSGMGVVLFYLLFKQASVCRNQNSRVKISNSSFYIRWRLLSFSSIAPFQLEHPIGYKSTSMYYHLGHVICDTIGFWVAILSYVYVRKLEPIRNKPICTKHSSS</sequence>
<feature type="transmembrane region" description="Helical" evidence="1">
    <location>
        <begin position="56"/>
        <end position="73"/>
    </location>
</feature>
<keyword evidence="1" id="KW-1133">Transmembrane helix</keyword>